<dbReference type="EMBL" id="JAYWIO010000004">
    <property type="protein sequence ID" value="KAK7269196.1"/>
    <property type="molecule type" value="Genomic_DNA"/>
</dbReference>
<feature type="compositionally biased region" description="Basic and acidic residues" evidence="5">
    <location>
        <begin position="260"/>
        <end position="276"/>
    </location>
</feature>
<keyword evidence="8" id="KW-1185">Reference proteome</keyword>
<organism evidence="7 8">
    <name type="scientific">Crotalaria pallida</name>
    <name type="common">Smooth rattlebox</name>
    <name type="synonym">Crotalaria striata</name>
    <dbReference type="NCBI Taxonomy" id="3830"/>
    <lineage>
        <taxon>Eukaryota</taxon>
        <taxon>Viridiplantae</taxon>
        <taxon>Streptophyta</taxon>
        <taxon>Embryophyta</taxon>
        <taxon>Tracheophyta</taxon>
        <taxon>Spermatophyta</taxon>
        <taxon>Magnoliopsida</taxon>
        <taxon>eudicotyledons</taxon>
        <taxon>Gunneridae</taxon>
        <taxon>Pentapetalae</taxon>
        <taxon>rosids</taxon>
        <taxon>fabids</taxon>
        <taxon>Fabales</taxon>
        <taxon>Fabaceae</taxon>
        <taxon>Papilionoideae</taxon>
        <taxon>50 kb inversion clade</taxon>
        <taxon>genistoids sensu lato</taxon>
        <taxon>core genistoids</taxon>
        <taxon>Crotalarieae</taxon>
        <taxon>Crotalaria</taxon>
    </lineage>
</organism>
<dbReference type="PROSITE" id="PS00518">
    <property type="entry name" value="ZF_RING_1"/>
    <property type="match status" value="1"/>
</dbReference>
<dbReference type="AlphaFoldDB" id="A0AAN9F5G4"/>
<sequence length="432" mass="47579">MVIGGGGVKVKRDTLRACMTCPLCHNLFKYPTTISLCLHTFCRKCIYEKFSDEEVDCCPVCNIDLGCLPAEKLRPDHNLQDIRAKIFPFKKKKIEAPEVLSSVSLPAKRKERSLSSLVVSAPKVSVQTGFTGKRTKISTRKAAALRGCSFILEESVKKEQTYGEVNMDSSMAETSKNHKPNEDIENSVELTEGKADLWTPLNCLVEAANRTKSSRSNSQATPSKLDSPTTPRAGVDMSENANKAELPASVQSELNISKTKNKDNGHKTKFGVDKDGNILPSKPVKRKRLRPAGQKRVEASEMSASAQVALDASKGKYNRKNSPIWFSLVASEDQKGDVPLPQISACYLRIKDGSVPVSYIQKYLVKKLDLANEAEVEIMCRGQPVLPSLQLHNLVDLWFRTASTSKKIPASVGSSAKDFVMVLSYCRKSLPP</sequence>
<evidence type="ECO:0000313" key="8">
    <source>
        <dbReference type="Proteomes" id="UP001372338"/>
    </source>
</evidence>
<evidence type="ECO:0000256" key="3">
    <source>
        <dbReference type="ARBA" id="ARBA00022833"/>
    </source>
</evidence>
<protein>
    <recommendedName>
        <fullName evidence="6">RING-type domain-containing protein</fullName>
    </recommendedName>
</protein>
<keyword evidence="3" id="KW-0862">Zinc</keyword>
<dbReference type="PANTHER" id="PTHR46293:SF1">
    <property type="entry name" value="OS03G0632800 PROTEIN"/>
    <property type="match status" value="1"/>
</dbReference>
<feature type="compositionally biased region" description="Polar residues" evidence="5">
    <location>
        <begin position="210"/>
        <end position="230"/>
    </location>
</feature>
<dbReference type="Proteomes" id="UP001372338">
    <property type="component" value="Unassembled WGS sequence"/>
</dbReference>
<reference evidence="7 8" key="1">
    <citation type="submission" date="2024-01" db="EMBL/GenBank/DDBJ databases">
        <title>The genomes of 5 underutilized Papilionoideae crops provide insights into root nodulation and disease resistanc.</title>
        <authorList>
            <person name="Yuan L."/>
        </authorList>
    </citation>
    <scope>NUCLEOTIDE SEQUENCE [LARGE SCALE GENOMIC DNA]</scope>
    <source>
        <strain evidence="7">ZHUSHIDOU_FW_LH</strain>
        <tissue evidence="7">Leaf</tissue>
    </source>
</reference>
<dbReference type="GO" id="GO:0008270">
    <property type="term" value="F:zinc ion binding"/>
    <property type="evidence" value="ECO:0007669"/>
    <property type="project" value="UniProtKB-KW"/>
</dbReference>
<dbReference type="InterPro" id="IPR013083">
    <property type="entry name" value="Znf_RING/FYVE/PHD"/>
</dbReference>
<keyword evidence="1" id="KW-0479">Metal-binding</keyword>
<evidence type="ECO:0000256" key="2">
    <source>
        <dbReference type="ARBA" id="ARBA00022771"/>
    </source>
</evidence>
<feature type="domain" description="RING-type" evidence="6">
    <location>
        <begin position="21"/>
        <end position="62"/>
    </location>
</feature>
<proteinExistence type="predicted"/>
<evidence type="ECO:0000256" key="5">
    <source>
        <dbReference type="SAM" id="MobiDB-lite"/>
    </source>
</evidence>
<dbReference type="InterPro" id="IPR027370">
    <property type="entry name" value="Znf-RING_euk"/>
</dbReference>
<feature type="compositionally biased region" description="Polar residues" evidence="5">
    <location>
        <begin position="249"/>
        <end position="258"/>
    </location>
</feature>
<dbReference type="SMART" id="SM00184">
    <property type="entry name" value="RING"/>
    <property type="match status" value="1"/>
</dbReference>
<dbReference type="Gene3D" id="3.10.20.90">
    <property type="entry name" value="Phosphatidylinositol 3-kinase Catalytic Subunit, Chain A, domain 1"/>
    <property type="match status" value="1"/>
</dbReference>
<dbReference type="InterPro" id="IPR001841">
    <property type="entry name" value="Znf_RING"/>
</dbReference>
<evidence type="ECO:0000259" key="6">
    <source>
        <dbReference type="PROSITE" id="PS50089"/>
    </source>
</evidence>
<evidence type="ECO:0000256" key="1">
    <source>
        <dbReference type="ARBA" id="ARBA00022723"/>
    </source>
</evidence>
<dbReference type="Pfam" id="PF13445">
    <property type="entry name" value="zf-RING_UBOX"/>
    <property type="match status" value="1"/>
</dbReference>
<dbReference type="InterPro" id="IPR044807">
    <property type="entry name" value="DRIP1-like"/>
</dbReference>
<dbReference type="GO" id="GO:0004842">
    <property type="term" value="F:ubiquitin-protein transferase activity"/>
    <property type="evidence" value="ECO:0007669"/>
    <property type="project" value="InterPro"/>
</dbReference>
<feature type="region of interest" description="Disordered" evidence="5">
    <location>
        <begin position="209"/>
        <end position="300"/>
    </location>
</feature>
<keyword evidence="2 4" id="KW-0863">Zinc-finger</keyword>
<evidence type="ECO:0000256" key="4">
    <source>
        <dbReference type="PROSITE-ProRule" id="PRU00175"/>
    </source>
</evidence>
<name>A0AAN9F5G4_CROPI</name>
<evidence type="ECO:0000313" key="7">
    <source>
        <dbReference type="EMBL" id="KAK7269196.1"/>
    </source>
</evidence>
<accession>A0AAN9F5G4</accession>
<dbReference type="PROSITE" id="PS50089">
    <property type="entry name" value="ZF_RING_2"/>
    <property type="match status" value="1"/>
</dbReference>
<dbReference type="SUPFAM" id="SSF57850">
    <property type="entry name" value="RING/U-box"/>
    <property type="match status" value="1"/>
</dbReference>
<comment type="caution">
    <text evidence="7">The sequence shown here is derived from an EMBL/GenBank/DDBJ whole genome shotgun (WGS) entry which is preliminary data.</text>
</comment>
<dbReference type="InterPro" id="IPR017907">
    <property type="entry name" value="Znf_RING_CS"/>
</dbReference>
<gene>
    <name evidence="7" type="ORF">RIF29_21914</name>
</gene>
<dbReference type="PANTHER" id="PTHR46293">
    <property type="entry name" value="E3 UBIQUITIN PROTEIN LIGASE DRIP1"/>
    <property type="match status" value="1"/>
</dbReference>
<dbReference type="Gene3D" id="3.30.40.10">
    <property type="entry name" value="Zinc/RING finger domain, C3HC4 (zinc finger)"/>
    <property type="match status" value="1"/>
</dbReference>